<dbReference type="PANTHER" id="PTHR11846:SF0">
    <property type="entry name" value="ADENYLOSUCCINATE SYNTHETASE"/>
    <property type="match status" value="1"/>
</dbReference>
<evidence type="ECO:0000256" key="4">
    <source>
        <dbReference type="ARBA" id="ARBA00022741"/>
    </source>
</evidence>
<keyword evidence="3 8" id="KW-0479">Metal-binding</keyword>
<evidence type="ECO:0000256" key="9">
    <source>
        <dbReference type="PROSITE-ProRule" id="PRU10134"/>
    </source>
</evidence>
<feature type="binding site" description="in other chain" evidence="8">
    <location>
        <begin position="13"/>
        <end position="16"/>
    </location>
    <ligand>
        <name>IMP</name>
        <dbReference type="ChEBI" id="CHEBI:58053"/>
        <note>ligand shared between dimeric partners</note>
    </ligand>
</feature>
<comment type="catalytic activity">
    <reaction evidence="8 10">
        <text>IMP + L-aspartate + GTP = N(6)-(1,2-dicarboxyethyl)-AMP + GDP + phosphate + 2 H(+)</text>
        <dbReference type="Rhea" id="RHEA:15753"/>
        <dbReference type="ChEBI" id="CHEBI:15378"/>
        <dbReference type="ChEBI" id="CHEBI:29991"/>
        <dbReference type="ChEBI" id="CHEBI:37565"/>
        <dbReference type="ChEBI" id="CHEBI:43474"/>
        <dbReference type="ChEBI" id="CHEBI:57567"/>
        <dbReference type="ChEBI" id="CHEBI:58053"/>
        <dbReference type="ChEBI" id="CHEBI:58189"/>
        <dbReference type="EC" id="6.3.4.4"/>
    </reaction>
</comment>
<evidence type="ECO:0000256" key="6">
    <source>
        <dbReference type="ARBA" id="ARBA00022842"/>
    </source>
</evidence>
<dbReference type="HAMAP" id="MF_00011">
    <property type="entry name" value="Adenylosucc_synth"/>
    <property type="match status" value="1"/>
</dbReference>
<dbReference type="InterPro" id="IPR042109">
    <property type="entry name" value="Adenylosuccinate_synth_dom1"/>
</dbReference>
<keyword evidence="6 8" id="KW-0460">Magnesium</keyword>
<dbReference type="NCBIfam" id="NF002223">
    <property type="entry name" value="PRK01117.1"/>
    <property type="match status" value="1"/>
</dbReference>
<keyword evidence="5 8" id="KW-0658">Purine biosynthesis</keyword>
<evidence type="ECO:0000256" key="3">
    <source>
        <dbReference type="ARBA" id="ARBA00022723"/>
    </source>
</evidence>
<dbReference type="Proteomes" id="UP000194003">
    <property type="component" value="Unassembled WGS sequence"/>
</dbReference>
<proteinExistence type="inferred from homology"/>
<dbReference type="FunFam" id="1.10.300.10:FF:000001">
    <property type="entry name" value="Adenylosuccinate synthetase"/>
    <property type="match status" value="1"/>
</dbReference>
<dbReference type="GO" id="GO:0004019">
    <property type="term" value="F:adenylosuccinate synthase activity"/>
    <property type="evidence" value="ECO:0007669"/>
    <property type="project" value="UniProtKB-UniRule"/>
</dbReference>
<dbReference type="GO" id="GO:0005737">
    <property type="term" value="C:cytoplasm"/>
    <property type="evidence" value="ECO:0007669"/>
    <property type="project" value="UniProtKB-SubCell"/>
</dbReference>
<comment type="caution">
    <text evidence="11">The sequence shown here is derived from an EMBL/GenBank/DDBJ whole genome shotgun (WGS) entry which is preliminary data.</text>
</comment>
<dbReference type="InterPro" id="IPR042110">
    <property type="entry name" value="Adenylosuccinate_synth_dom2"/>
</dbReference>
<dbReference type="OrthoDB" id="9807553at2"/>
<dbReference type="InterPro" id="IPR027417">
    <property type="entry name" value="P-loop_NTPase"/>
</dbReference>
<feature type="binding site" description="in other chain" evidence="8">
    <location>
        <begin position="38"/>
        <end position="41"/>
    </location>
    <ligand>
        <name>IMP</name>
        <dbReference type="ChEBI" id="CHEBI:58053"/>
        <note>ligand shared between dimeric partners</note>
    </ligand>
</feature>
<dbReference type="UniPathway" id="UPA00075">
    <property type="reaction ID" value="UER00335"/>
</dbReference>
<comment type="function">
    <text evidence="8">Plays an important role in the de novo pathway of purine nucleotide biosynthesis. Catalyzes the first committed step in the biosynthesis of AMP from IMP.</text>
</comment>
<feature type="binding site" evidence="8">
    <location>
        <begin position="333"/>
        <end position="335"/>
    </location>
    <ligand>
        <name>GTP</name>
        <dbReference type="ChEBI" id="CHEBI:37565"/>
    </ligand>
</feature>
<feature type="binding site" evidence="8">
    <location>
        <position position="40"/>
    </location>
    <ligand>
        <name>Mg(2+)</name>
        <dbReference type="ChEBI" id="CHEBI:18420"/>
    </ligand>
</feature>
<protein>
    <recommendedName>
        <fullName evidence="8 10">Adenylosuccinate synthetase</fullName>
        <shortName evidence="8">AMPSase</shortName>
        <shortName evidence="8">AdSS</shortName>
        <ecNumber evidence="8 10">6.3.4.4</ecNumber>
    </recommendedName>
    <alternativeName>
        <fullName evidence="8">IMP--aspartate ligase</fullName>
    </alternativeName>
</protein>
<comment type="similarity">
    <text evidence="8 10">Belongs to the adenylosuccinate synthetase family.</text>
</comment>
<feature type="binding site" evidence="8">
    <location>
        <position position="144"/>
    </location>
    <ligand>
        <name>IMP</name>
        <dbReference type="ChEBI" id="CHEBI:58053"/>
        <note>ligand shared between dimeric partners</note>
    </ligand>
</feature>
<evidence type="ECO:0000256" key="8">
    <source>
        <dbReference type="HAMAP-Rule" id="MF_00011"/>
    </source>
</evidence>
<feature type="binding site" evidence="8">
    <location>
        <begin position="40"/>
        <end position="42"/>
    </location>
    <ligand>
        <name>GTP</name>
        <dbReference type="ChEBI" id="CHEBI:37565"/>
    </ligand>
</feature>
<evidence type="ECO:0000256" key="10">
    <source>
        <dbReference type="RuleBase" id="RU000520"/>
    </source>
</evidence>
<comment type="pathway">
    <text evidence="8 10">Purine metabolism; AMP biosynthesis via de novo pathway; AMP from IMP: step 1/2.</text>
</comment>
<dbReference type="InterPro" id="IPR018220">
    <property type="entry name" value="Adenylosuccin_syn_GTP-bd"/>
</dbReference>
<keyword evidence="8" id="KW-0963">Cytoplasm</keyword>
<dbReference type="SMART" id="SM00788">
    <property type="entry name" value="Adenylsucc_synt"/>
    <property type="match status" value="1"/>
</dbReference>
<keyword evidence="2 8" id="KW-0436">Ligase</keyword>
<dbReference type="PANTHER" id="PTHR11846">
    <property type="entry name" value="ADENYLOSUCCINATE SYNTHETASE"/>
    <property type="match status" value="1"/>
</dbReference>
<dbReference type="EC" id="6.3.4.4" evidence="8 10"/>
<feature type="binding site" evidence="8">
    <location>
        <position position="13"/>
    </location>
    <ligand>
        <name>Mg(2+)</name>
        <dbReference type="ChEBI" id="CHEBI:18420"/>
    </ligand>
</feature>
<dbReference type="InterPro" id="IPR042111">
    <property type="entry name" value="Adenylosuccinate_synth_dom3"/>
</dbReference>
<feature type="active site" description="Proton acceptor" evidence="8">
    <location>
        <position position="13"/>
    </location>
</feature>
<dbReference type="InterPro" id="IPR001114">
    <property type="entry name" value="Adenylosuccinate_synthetase"/>
</dbReference>
<dbReference type="GO" id="GO:0005525">
    <property type="term" value="F:GTP binding"/>
    <property type="evidence" value="ECO:0007669"/>
    <property type="project" value="UniProtKB-UniRule"/>
</dbReference>
<reference evidence="11 12" key="1">
    <citation type="journal article" date="2016" name="BMC Genomics">
        <title>Combined genomic and structural analyses of a cultured magnetotactic bacterium reveals its niche adaptation to a dynamic environment.</title>
        <authorList>
            <person name="Araujo A.C."/>
            <person name="Morillo V."/>
            <person name="Cypriano J."/>
            <person name="Teixeira L.C."/>
            <person name="Leao P."/>
            <person name="Lyra S."/>
            <person name="Almeida L.G."/>
            <person name="Bazylinski D.A."/>
            <person name="Vasconcellos A.T."/>
            <person name="Abreu F."/>
            <person name="Lins U."/>
        </authorList>
    </citation>
    <scope>NUCLEOTIDE SEQUENCE [LARGE SCALE GENOMIC DNA]</scope>
    <source>
        <strain evidence="11 12">IT-1</strain>
    </source>
</reference>
<keyword evidence="12" id="KW-1185">Reference proteome</keyword>
<feature type="binding site" evidence="8">
    <location>
        <begin position="415"/>
        <end position="417"/>
    </location>
    <ligand>
        <name>GTP</name>
        <dbReference type="ChEBI" id="CHEBI:37565"/>
    </ligand>
</feature>
<keyword evidence="7 8" id="KW-0342">GTP-binding</keyword>
<dbReference type="GO" id="GO:0000287">
    <property type="term" value="F:magnesium ion binding"/>
    <property type="evidence" value="ECO:0007669"/>
    <property type="project" value="UniProtKB-UniRule"/>
</dbReference>
<evidence type="ECO:0000313" key="11">
    <source>
        <dbReference type="EMBL" id="OSM04819.1"/>
    </source>
</evidence>
<organism evidence="11 12">
    <name type="scientific">Magnetofaba australis IT-1</name>
    <dbReference type="NCBI Taxonomy" id="1434232"/>
    <lineage>
        <taxon>Bacteria</taxon>
        <taxon>Pseudomonadati</taxon>
        <taxon>Pseudomonadota</taxon>
        <taxon>Magnetococcia</taxon>
        <taxon>Magnetococcales</taxon>
        <taxon>Magnetococcaceae</taxon>
        <taxon>Magnetofaba</taxon>
    </lineage>
</organism>
<dbReference type="Gene3D" id="3.90.170.10">
    <property type="entry name" value="Adenylosuccinate Synthetase, subunit A, domain 3"/>
    <property type="match status" value="1"/>
</dbReference>
<dbReference type="AlphaFoldDB" id="A0A1Y2K5A7"/>
<feature type="binding site" description="in other chain" evidence="8">
    <location>
        <position position="241"/>
    </location>
    <ligand>
        <name>IMP</name>
        <dbReference type="ChEBI" id="CHEBI:58053"/>
        <note>ligand shared between dimeric partners</note>
    </ligand>
</feature>
<feature type="binding site" description="in other chain" evidence="8">
    <location>
        <position position="305"/>
    </location>
    <ligand>
        <name>IMP</name>
        <dbReference type="ChEBI" id="CHEBI:58053"/>
        <note>ligand shared between dimeric partners</note>
    </ligand>
</feature>
<evidence type="ECO:0000256" key="2">
    <source>
        <dbReference type="ARBA" id="ARBA00022598"/>
    </source>
</evidence>
<feature type="binding site" description="in other chain" evidence="8">
    <location>
        <position position="130"/>
    </location>
    <ligand>
        <name>IMP</name>
        <dbReference type="ChEBI" id="CHEBI:58053"/>
        <note>ligand shared between dimeric partners</note>
    </ligand>
</feature>
<dbReference type="NCBIfam" id="TIGR00184">
    <property type="entry name" value="purA"/>
    <property type="match status" value="1"/>
</dbReference>
<dbReference type="InterPro" id="IPR033128">
    <property type="entry name" value="Adenylosuccin_syn_Lys_AS"/>
</dbReference>
<dbReference type="Gene3D" id="1.10.300.10">
    <property type="entry name" value="Adenylosuccinate Synthetase, subunit A, domain 2"/>
    <property type="match status" value="1"/>
</dbReference>
<dbReference type="GO" id="GO:0046040">
    <property type="term" value="P:IMP metabolic process"/>
    <property type="evidence" value="ECO:0007669"/>
    <property type="project" value="TreeGrafter"/>
</dbReference>
<evidence type="ECO:0000313" key="12">
    <source>
        <dbReference type="Proteomes" id="UP000194003"/>
    </source>
</evidence>
<feature type="binding site" description="in other chain" evidence="8">
    <location>
        <position position="226"/>
    </location>
    <ligand>
        <name>IMP</name>
        <dbReference type="ChEBI" id="CHEBI:58053"/>
        <note>ligand shared between dimeric partners</note>
    </ligand>
</feature>
<dbReference type="GO" id="GO:0044208">
    <property type="term" value="P:'de novo' AMP biosynthetic process"/>
    <property type="evidence" value="ECO:0007669"/>
    <property type="project" value="UniProtKB-UniRule"/>
</dbReference>
<dbReference type="CDD" id="cd03108">
    <property type="entry name" value="AdSS"/>
    <property type="match status" value="1"/>
</dbReference>
<dbReference type="STRING" id="1434232.MAIT1_02914"/>
<dbReference type="PROSITE" id="PS00513">
    <property type="entry name" value="ADENYLOSUCCIN_SYN_2"/>
    <property type="match status" value="1"/>
</dbReference>
<name>A0A1Y2K5A7_9PROT</name>
<feature type="binding site" evidence="8">
    <location>
        <position position="307"/>
    </location>
    <ligand>
        <name>GTP</name>
        <dbReference type="ChEBI" id="CHEBI:37565"/>
    </ligand>
</feature>
<comment type="subunit">
    <text evidence="1 8">Homodimer.</text>
</comment>
<evidence type="ECO:0000256" key="1">
    <source>
        <dbReference type="ARBA" id="ARBA00011738"/>
    </source>
</evidence>
<dbReference type="Gene3D" id="3.40.440.10">
    <property type="entry name" value="Adenylosuccinate Synthetase, subunit A, domain 1"/>
    <property type="match status" value="1"/>
</dbReference>
<feature type="active site" evidence="9">
    <location>
        <position position="141"/>
    </location>
</feature>
<feature type="active site" description="Proton donor" evidence="8">
    <location>
        <position position="41"/>
    </location>
</feature>
<feature type="binding site" evidence="8">
    <location>
        <begin position="301"/>
        <end position="307"/>
    </location>
    <ligand>
        <name>substrate</name>
    </ligand>
</feature>
<dbReference type="Pfam" id="PF00709">
    <property type="entry name" value="Adenylsucc_synt"/>
    <property type="match status" value="1"/>
</dbReference>
<keyword evidence="4 8" id="KW-0547">Nucleotide-binding</keyword>
<comment type="subcellular location">
    <subcellularLocation>
        <location evidence="8">Cytoplasm</location>
    </subcellularLocation>
</comment>
<sequence>MANVVIVGAQWGDEGKGKIVDLLTEQADVVARFQGGNNAGHTLVVDGVKYVLHLIPSGILREGKVSMIGNGVVLDPGVFIQEIDELLALGVPVTGDSLKLSNRMHLIMPYHKALDAARESKRAGGKIGTTGRGIGPAYEDKVGRRGIRLGDLYNRELFDAKLQENLEFVNFLMANYYEGFESFDFKTVREELLGQAERLRQYVTDTGPWLNDQIDSGKQVLFEGAQGALLDVDHGTYPYVTSSVTGSANACAGTGVGPKRIDYVMAICKAYTTRVGGGPFPTELFDEDGKHLGEKGHEFGATTGRPRRCGWLDAVVVRHSARMSGMDGIALTKLDVLDGMQTIKVCVAYDLDGETIDYMPGDIEELARCKPIYEEFPGWSESTVGCKDMADLPEAARNYIANVERLLGAPVAILSTGPDRNETLIRTNPFS</sequence>
<dbReference type="EMBL" id="LVJN01000018">
    <property type="protein sequence ID" value="OSM04819.1"/>
    <property type="molecule type" value="Genomic_DNA"/>
</dbReference>
<dbReference type="RefSeq" id="WP_085441474.1">
    <property type="nucleotide sequence ID" value="NZ_LVJN01000018.1"/>
</dbReference>
<comment type="cofactor">
    <cofactor evidence="8">
        <name>Mg(2+)</name>
        <dbReference type="ChEBI" id="CHEBI:18420"/>
    </cofactor>
    <text evidence="8">Binds 1 Mg(2+) ion per subunit.</text>
</comment>
<dbReference type="SUPFAM" id="SSF52540">
    <property type="entry name" value="P-loop containing nucleoside triphosphate hydrolases"/>
    <property type="match status" value="1"/>
</dbReference>
<evidence type="ECO:0000256" key="5">
    <source>
        <dbReference type="ARBA" id="ARBA00022755"/>
    </source>
</evidence>
<accession>A0A1Y2K5A7</accession>
<evidence type="ECO:0000256" key="7">
    <source>
        <dbReference type="ARBA" id="ARBA00023134"/>
    </source>
</evidence>
<feature type="binding site" evidence="8">
    <location>
        <begin position="12"/>
        <end position="18"/>
    </location>
    <ligand>
        <name>GTP</name>
        <dbReference type="ChEBI" id="CHEBI:37565"/>
    </ligand>
</feature>
<dbReference type="FunFam" id="3.90.170.10:FF:000001">
    <property type="entry name" value="Adenylosuccinate synthetase"/>
    <property type="match status" value="1"/>
</dbReference>
<gene>
    <name evidence="8" type="primary">purA</name>
    <name evidence="11" type="ORF">MAIT1_02914</name>
</gene>
<dbReference type="PROSITE" id="PS01266">
    <property type="entry name" value="ADENYLOSUCCIN_SYN_1"/>
    <property type="match status" value="1"/>
</dbReference>